<reference evidence="2 3" key="1">
    <citation type="journal article" date="2024" name="Science">
        <title>Giant polyketide synthase enzymes in the biosynthesis of giant marine polyether toxins.</title>
        <authorList>
            <person name="Fallon T.R."/>
            <person name="Shende V.V."/>
            <person name="Wierzbicki I.H."/>
            <person name="Pendleton A.L."/>
            <person name="Watervoot N.F."/>
            <person name="Auber R.P."/>
            <person name="Gonzalez D.J."/>
            <person name="Wisecaver J.H."/>
            <person name="Moore B.S."/>
        </authorList>
    </citation>
    <scope>NUCLEOTIDE SEQUENCE [LARGE SCALE GENOMIC DNA]</scope>
    <source>
        <strain evidence="2 3">12B1</strain>
    </source>
</reference>
<keyword evidence="1" id="KW-0812">Transmembrane</keyword>
<sequence>MGGHKGSETCDARAAAVFIVGLAAGTGCTIASKALFQCHSIGKTGKLELFNPPLFQTWVMFLGMAFALPAHFISEWRRRARATPAELAEILKEPPVTSKTYLLLAIPSVFDLAATCLMVFGLLHINASIWMLLRGGGIVFVALMKNFILKDKLKPSMWAGVTLIGIAVVLVGLSSGVGADSSEDSSSAGGSDAVFEAMFGVAMTLAGTLVQSIQYAYEEKVMSGDISAPPWLLIGMEGVTGTLLSTFVLYPICYFIPGSDHGSFEDPFNTIAKLSNSPTAFWLAVTFCVLVFILNSFSVLVTYMMSSVWHAILDNFRPITIWIVELLLFYTFSDGKYGESWTSGSWLQLGGMIVMLYGTAVYNGTVKLPGIEAHDLIAKSSPMASTALSRSPVITLNHAASPLDTTSASPYVQRVRLDAPGKDLEKPFLS</sequence>
<feature type="transmembrane region" description="Helical" evidence="1">
    <location>
        <begin position="315"/>
        <end position="333"/>
    </location>
</feature>
<feature type="transmembrane region" description="Helical" evidence="1">
    <location>
        <begin position="101"/>
        <end position="123"/>
    </location>
</feature>
<feature type="transmembrane region" description="Helical" evidence="1">
    <location>
        <begin position="55"/>
        <end position="73"/>
    </location>
</feature>
<dbReference type="Gene3D" id="1.10.3730.20">
    <property type="match status" value="1"/>
</dbReference>
<proteinExistence type="predicted"/>
<dbReference type="GO" id="GO:0016020">
    <property type="term" value="C:membrane"/>
    <property type="evidence" value="ECO:0007669"/>
    <property type="project" value="TreeGrafter"/>
</dbReference>
<feature type="transmembrane region" description="Helical" evidence="1">
    <location>
        <begin position="279"/>
        <end position="303"/>
    </location>
</feature>
<gene>
    <name evidence="2" type="ORF">AB1Y20_014532</name>
</gene>
<feature type="transmembrane region" description="Helical" evidence="1">
    <location>
        <begin position="238"/>
        <end position="259"/>
    </location>
</feature>
<evidence type="ECO:0000313" key="2">
    <source>
        <dbReference type="EMBL" id="KAL1495888.1"/>
    </source>
</evidence>
<dbReference type="PANTHER" id="PTHR13146">
    <property type="match status" value="1"/>
</dbReference>
<dbReference type="InterPro" id="IPR037185">
    <property type="entry name" value="EmrE-like"/>
</dbReference>
<feature type="transmembrane region" description="Helical" evidence="1">
    <location>
        <begin position="345"/>
        <end position="362"/>
    </location>
</feature>
<evidence type="ECO:0000313" key="3">
    <source>
        <dbReference type="Proteomes" id="UP001515480"/>
    </source>
</evidence>
<dbReference type="PANTHER" id="PTHR13146:SF3">
    <property type="entry name" value="EAMA DOMAIN-CONTAINING PROTEIN"/>
    <property type="match status" value="1"/>
</dbReference>
<keyword evidence="1" id="KW-1133">Transmembrane helix</keyword>
<protein>
    <recommendedName>
        <fullName evidence="4">EamA domain-containing protein</fullName>
    </recommendedName>
</protein>
<keyword evidence="3" id="KW-1185">Reference proteome</keyword>
<feature type="transmembrane region" description="Helical" evidence="1">
    <location>
        <begin position="197"/>
        <end position="217"/>
    </location>
</feature>
<keyword evidence="1" id="KW-0472">Membrane</keyword>
<dbReference type="Proteomes" id="UP001515480">
    <property type="component" value="Unassembled WGS sequence"/>
</dbReference>
<organism evidence="2 3">
    <name type="scientific">Prymnesium parvum</name>
    <name type="common">Toxic golden alga</name>
    <dbReference type="NCBI Taxonomy" id="97485"/>
    <lineage>
        <taxon>Eukaryota</taxon>
        <taxon>Haptista</taxon>
        <taxon>Haptophyta</taxon>
        <taxon>Prymnesiophyceae</taxon>
        <taxon>Prymnesiales</taxon>
        <taxon>Prymnesiaceae</taxon>
        <taxon>Prymnesium</taxon>
    </lineage>
</organism>
<feature type="transmembrane region" description="Helical" evidence="1">
    <location>
        <begin position="156"/>
        <end position="177"/>
    </location>
</feature>
<feature type="transmembrane region" description="Helical" evidence="1">
    <location>
        <begin position="12"/>
        <end position="35"/>
    </location>
</feature>
<feature type="transmembrane region" description="Helical" evidence="1">
    <location>
        <begin position="129"/>
        <end position="149"/>
    </location>
</feature>
<dbReference type="PROSITE" id="PS51257">
    <property type="entry name" value="PROKAR_LIPOPROTEIN"/>
    <property type="match status" value="1"/>
</dbReference>
<comment type="caution">
    <text evidence="2">The sequence shown here is derived from an EMBL/GenBank/DDBJ whole genome shotgun (WGS) entry which is preliminary data.</text>
</comment>
<accession>A0AB34IEM2</accession>
<dbReference type="EMBL" id="JBGBPQ010000030">
    <property type="protein sequence ID" value="KAL1495888.1"/>
    <property type="molecule type" value="Genomic_DNA"/>
</dbReference>
<dbReference type="SUPFAM" id="SSF103481">
    <property type="entry name" value="Multidrug resistance efflux transporter EmrE"/>
    <property type="match status" value="1"/>
</dbReference>
<evidence type="ECO:0000256" key="1">
    <source>
        <dbReference type="SAM" id="Phobius"/>
    </source>
</evidence>
<name>A0AB34IEM2_PRYPA</name>
<dbReference type="AlphaFoldDB" id="A0AB34IEM2"/>
<evidence type="ECO:0008006" key="4">
    <source>
        <dbReference type="Google" id="ProtNLM"/>
    </source>
</evidence>